<proteinExistence type="predicted"/>
<dbReference type="PANTHER" id="PTHR30349">
    <property type="entry name" value="PHAGE INTEGRASE-RELATED"/>
    <property type="match status" value="1"/>
</dbReference>
<dbReference type="Gene3D" id="1.10.443.10">
    <property type="entry name" value="Intergrase catalytic core"/>
    <property type="match status" value="1"/>
</dbReference>
<evidence type="ECO:0000313" key="3">
    <source>
        <dbReference type="EMBL" id="EQD74919.1"/>
    </source>
</evidence>
<accession>T1D033</accession>
<dbReference type="SUPFAM" id="SSF56349">
    <property type="entry name" value="DNA breaking-rejoining enzymes"/>
    <property type="match status" value="1"/>
</dbReference>
<dbReference type="EMBL" id="AUZX01003064">
    <property type="protein sequence ID" value="EQD74919.1"/>
    <property type="molecule type" value="Genomic_DNA"/>
</dbReference>
<dbReference type="InterPro" id="IPR013762">
    <property type="entry name" value="Integrase-like_cat_sf"/>
</dbReference>
<feature type="non-terminal residue" evidence="3">
    <location>
        <position position="1"/>
    </location>
</feature>
<dbReference type="GO" id="GO:0006310">
    <property type="term" value="P:DNA recombination"/>
    <property type="evidence" value="ECO:0007669"/>
    <property type="project" value="UniProtKB-KW"/>
</dbReference>
<comment type="caution">
    <text evidence="3">The sequence shown here is derived from an EMBL/GenBank/DDBJ whole genome shotgun (WGS) entry which is preliminary data.</text>
</comment>
<dbReference type="InterPro" id="IPR011010">
    <property type="entry name" value="DNA_brk_join_enz"/>
</dbReference>
<feature type="domain" description="Tyr recombinase" evidence="2">
    <location>
        <begin position="1"/>
        <end position="137"/>
    </location>
</feature>
<reference evidence="3" key="1">
    <citation type="submission" date="2013-08" db="EMBL/GenBank/DDBJ databases">
        <authorList>
            <person name="Mendez C."/>
            <person name="Richter M."/>
            <person name="Ferrer M."/>
            <person name="Sanchez J."/>
        </authorList>
    </citation>
    <scope>NUCLEOTIDE SEQUENCE</scope>
</reference>
<protein>
    <submittedName>
        <fullName evidence="3">Integrase family protein</fullName>
    </submittedName>
</protein>
<reference evidence="3" key="2">
    <citation type="journal article" date="2014" name="ISME J.">
        <title>Microbial stratification in low pH oxic and suboxic macroscopic growths along an acid mine drainage.</title>
        <authorList>
            <person name="Mendez-Garcia C."/>
            <person name="Mesa V."/>
            <person name="Sprenger R.R."/>
            <person name="Richter M."/>
            <person name="Diez M.S."/>
            <person name="Solano J."/>
            <person name="Bargiela R."/>
            <person name="Golyshina O.V."/>
            <person name="Manteca A."/>
            <person name="Ramos J.L."/>
            <person name="Gallego J.R."/>
            <person name="Llorente I."/>
            <person name="Martins Dos Santos V.A."/>
            <person name="Jensen O.N."/>
            <person name="Pelaez A.I."/>
            <person name="Sanchez J."/>
            <person name="Ferrer M."/>
        </authorList>
    </citation>
    <scope>NUCLEOTIDE SEQUENCE</scope>
</reference>
<dbReference type="GO" id="GO:0015074">
    <property type="term" value="P:DNA integration"/>
    <property type="evidence" value="ECO:0007669"/>
    <property type="project" value="InterPro"/>
</dbReference>
<sequence length="137" mass="15612">TVEQMQQIVNATRILSYRVFFFALYSMGLRLGEGLQLQVGDIDQDRMRVHVRDAKGNRDRLVPLPAHTLNVLREFWRVHRHPALLFPSRQKGLGGASSATTHMDRGGVQQALRQVTEQIGLKKELRRTAFAIPMPLI</sequence>
<dbReference type="PANTHER" id="PTHR30349:SF64">
    <property type="entry name" value="PROPHAGE INTEGRASE INTD-RELATED"/>
    <property type="match status" value="1"/>
</dbReference>
<organism evidence="3">
    <name type="scientific">mine drainage metagenome</name>
    <dbReference type="NCBI Taxonomy" id="410659"/>
    <lineage>
        <taxon>unclassified sequences</taxon>
        <taxon>metagenomes</taxon>
        <taxon>ecological metagenomes</taxon>
    </lineage>
</organism>
<gene>
    <name evidence="3" type="ORF">B1A_04235</name>
</gene>
<evidence type="ECO:0000259" key="2">
    <source>
        <dbReference type="PROSITE" id="PS51898"/>
    </source>
</evidence>
<dbReference type="Pfam" id="PF00589">
    <property type="entry name" value="Phage_integrase"/>
    <property type="match status" value="1"/>
</dbReference>
<dbReference type="InterPro" id="IPR002104">
    <property type="entry name" value="Integrase_catalytic"/>
</dbReference>
<dbReference type="InterPro" id="IPR050090">
    <property type="entry name" value="Tyrosine_recombinase_XerCD"/>
</dbReference>
<dbReference type="PROSITE" id="PS51898">
    <property type="entry name" value="TYR_RECOMBINASE"/>
    <property type="match status" value="1"/>
</dbReference>
<dbReference type="AlphaFoldDB" id="T1D033"/>
<name>T1D033_9ZZZZ</name>
<dbReference type="GO" id="GO:0003677">
    <property type="term" value="F:DNA binding"/>
    <property type="evidence" value="ECO:0007669"/>
    <property type="project" value="InterPro"/>
</dbReference>
<evidence type="ECO:0000256" key="1">
    <source>
        <dbReference type="ARBA" id="ARBA00023172"/>
    </source>
</evidence>
<keyword evidence="1" id="KW-0233">DNA recombination</keyword>